<evidence type="ECO:0000256" key="5">
    <source>
        <dbReference type="ARBA" id="ARBA00023163"/>
    </source>
</evidence>
<dbReference type="Proteomes" id="UP001201273">
    <property type="component" value="Unassembled WGS sequence"/>
</dbReference>
<evidence type="ECO:0000256" key="1">
    <source>
        <dbReference type="ARBA" id="ARBA00022553"/>
    </source>
</evidence>
<evidence type="ECO:0000256" key="2">
    <source>
        <dbReference type="ARBA" id="ARBA00023012"/>
    </source>
</evidence>
<keyword evidence="5" id="KW-0804">Transcription</keyword>
<dbReference type="Gene3D" id="3.60.40.10">
    <property type="entry name" value="PPM-type phosphatase domain"/>
    <property type="match status" value="1"/>
</dbReference>
<evidence type="ECO:0000256" key="3">
    <source>
        <dbReference type="ARBA" id="ARBA00023015"/>
    </source>
</evidence>
<dbReference type="PANTHER" id="PTHR48111:SF1">
    <property type="entry name" value="TWO-COMPONENT RESPONSE REGULATOR ORR33"/>
    <property type="match status" value="1"/>
</dbReference>
<dbReference type="SMART" id="SM00448">
    <property type="entry name" value="REC"/>
    <property type="match status" value="1"/>
</dbReference>
<evidence type="ECO:0000256" key="6">
    <source>
        <dbReference type="PROSITE-ProRule" id="PRU00169"/>
    </source>
</evidence>
<accession>A0ABS8WB43</accession>
<dbReference type="InterPro" id="IPR001789">
    <property type="entry name" value="Sig_transdc_resp-reg_receiver"/>
</dbReference>
<evidence type="ECO:0000313" key="8">
    <source>
        <dbReference type="EMBL" id="MCE2595517.1"/>
    </source>
</evidence>
<dbReference type="EMBL" id="JAIMJA010000011">
    <property type="protein sequence ID" value="MCE2595517.1"/>
    <property type="molecule type" value="Genomic_DNA"/>
</dbReference>
<dbReference type="Pfam" id="PF00072">
    <property type="entry name" value="Response_reg"/>
    <property type="match status" value="1"/>
</dbReference>
<protein>
    <submittedName>
        <fullName evidence="8">Response regulator</fullName>
    </submittedName>
</protein>
<dbReference type="InterPro" id="IPR039420">
    <property type="entry name" value="WalR-like"/>
</dbReference>
<evidence type="ECO:0000313" key="9">
    <source>
        <dbReference type="Proteomes" id="UP001201273"/>
    </source>
</evidence>
<proteinExistence type="predicted"/>
<keyword evidence="1 6" id="KW-0597">Phosphoprotein</keyword>
<feature type="modified residue" description="4-aspartylphosphate" evidence="6">
    <location>
        <position position="61"/>
    </location>
</feature>
<keyword evidence="9" id="KW-1185">Reference proteome</keyword>
<dbReference type="InterPro" id="IPR011006">
    <property type="entry name" value="CheY-like_superfamily"/>
</dbReference>
<dbReference type="RefSeq" id="WP_233052992.1">
    <property type="nucleotide sequence ID" value="NZ_JAIMJA010000011.1"/>
</dbReference>
<organism evidence="8 9">
    <name type="scientific">Motilimonas cestriensis</name>
    <dbReference type="NCBI Taxonomy" id="2742685"/>
    <lineage>
        <taxon>Bacteria</taxon>
        <taxon>Pseudomonadati</taxon>
        <taxon>Pseudomonadota</taxon>
        <taxon>Gammaproteobacteria</taxon>
        <taxon>Alteromonadales</taxon>
        <taxon>Alteromonadales genera incertae sedis</taxon>
        <taxon>Motilimonas</taxon>
    </lineage>
</organism>
<keyword evidence="3" id="KW-0805">Transcription regulation</keyword>
<keyword evidence="2" id="KW-0902">Two-component regulatory system</keyword>
<evidence type="ECO:0000256" key="4">
    <source>
        <dbReference type="ARBA" id="ARBA00023125"/>
    </source>
</evidence>
<feature type="domain" description="Response regulatory" evidence="7">
    <location>
        <begin position="12"/>
        <end position="126"/>
    </location>
</feature>
<sequence length="343" mass="38209">MSKSSCTLADFTFLVIEDEAVFRQQLSAFLKQRGAIVANAENGLHGLTLVADLKPDLVLCDLYMPEMGGQEVIKTILRQYPSLPVIVISAASEMVEIAEALRHGAKDYFMKPLQNWLTLEQSILSILKPNLSGFEVLSHKHMADAELISHMSYFRQDDPASTLLMQELASEREFDVNGFSFRVDAQPLGLLLVHYPLSDHEVGVFVLDVSLFGSEAAVIGALLKSLLNDSYRQHQSNSHYRLRSPAQMMRFLNDQIHDLALSHPVNAIQFNLDASRLCLTYSNAGFAPPNDLFQHSGMGLGMLAEQKYQQSRVELPRQVEFTFTSQLGNVLRLAISNKASAPL</sequence>
<reference evidence="8 9" key="1">
    <citation type="journal article" date="2022" name="Environ. Microbiol. Rep.">
        <title>Eco-phylogenetic analyses reveal divergent evolution of vitamin B12 metabolism in the marine bacterial family 'Psychromonadaceae'.</title>
        <authorList>
            <person name="Jin X."/>
            <person name="Yang Y."/>
            <person name="Cao H."/>
            <person name="Gao B."/>
            <person name="Zhao Z."/>
        </authorList>
    </citation>
    <scope>NUCLEOTIDE SEQUENCE [LARGE SCALE GENOMIC DNA]</scope>
    <source>
        <strain evidence="8 9">MKS20</strain>
    </source>
</reference>
<dbReference type="Gene3D" id="3.40.50.2300">
    <property type="match status" value="1"/>
</dbReference>
<evidence type="ECO:0000259" key="7">
    <source>
        <dbReference type="PROSITE" id="PS50110"/>
    </source>
</evidence>
<keyword evidence="4" id="KW-0238">DNA-binding</keyword>
<gene>
    <name evidence="8" type="ORF">K6Y31_11875</name>
</gene>
<name>A0ABS8WB43_9GAMM</name>
<dbReference type="PROSITE" id="PS50110">
    <property type="entry name" value="RESPONSE_REGULATORY"/>
    <property type="match status" value="1"/>
</dbReference>
<comment type="caution">
    <text evidence="8">The sequence shown here is derived from an EMBL/GenBank/DDBJ whole genome shotgun (WGS) entry which is preliminary data.</text>
</comment>
<dbReference type="SUPFAM" id="SSF52172">
    <property type="entry name" value="CheY-like"/>
    <property type="match status" value="1"/>
</dbReference>
<dbReference type="InterPro" id="IPR036457">
    <property type="entry name" value="PPM-type-like_dom_sf"/>
</dbReference>
<dbReference type="PANTHER" id="PTHR48111">
    <property type="entry name" value="REGULATOR OF RPOS"/>
    <property type="match status" value="1"/>
</dbReference>